<keyword evidence="8" id="KW-0813">Transport</keyword>
<evidence type="ECO:0000259" key="9">
    <source>
        <dbReference type="PROSITE" id="PS51012"/>
    </source>
</evidence>
<dbReference type="InterPro" id="IPR000412">
    <property type="entry name" value="ABC_2_transport"/>
</dbReference>
<feature type="transmembrane region" description="Helical" evidence="8">
    <location>
        <begin position="125"/>
        <end position="146"/>
    </location>
</feature>
<feature type="transmembrane region" description="Helical" evidence="8">
    <location>
        <begin position="158"/>
        <end position="179"/>
    </location>
</feature>
<dbReference type="InterPro" id="IPR013525">
    <property type="entry name" value="ABC2_TM"/>
</dbReference>
<name>G7GXV6_9ACTN</name>
<dbReference type="InterPro" id="IPR051328">
    <property type="entry name" value="T7SS_ABC-Transporter"/>
</dbReference>
<keyword evidence="3 8" id="KW-1003">Cell membrane</keyword>
<evidence type="ECO:0000256" key="3">
    <source>
        <dbReference type="ARBA" id="ARBA00022475"/>
    </source>
</evidence>
<evidence type="ECO:0000256" key="7">
    <source>
        <dbReference type="ARBA" id="ARBA00023251"/>
    </source>
</evidence>
<feature type="transmembrane region" description="Helical" evidence="8">
    <location>
        <begin position="247"/>
        <end position="266"/>
    </location>
</feature>
<keyword evidence="7" id="KW-0046">Antibiotic resistance</keyword>
<feature type="transmembrane region" description="Helical" evidence="8">
    <location>
        <begin position="74"/>
        <end position="96"/>
    </location>
</feature>
<keyword evidence="6 8" id="KW-0472">Membrane</keyword>
<dbReference type="PROSITE" id="PS51012">
    <property type="entry name" value="ABC_TM2"/>
    <property type="match status" value="1"/>
</dbReference>
<evidence type="ECO:0000313" key="10">
    <source>
        <dbReference type="EMBL" id="GAB08431.1"/>
    </source>
</evidence>
<dbReference type="EMBL" id="BAEE01000011">
    <property type="protein sequence ID" value="GAB08431.1"/>
    <property type="molecule type" value="Genomic_DNA"/>
</dbReference>
<keyword evidence="4 8" id="KW-0812">Transmembrane</keyword>
<feature type="domain" description="ABC transmembrane type-2" evidence="9">
    <location>
        <begin position="43"/>
        <end position="269"/>
    </location>
</feature>
<dbReference type="PIRSF" id="PIRSF006648">
    <property type="entry name" value="DrrB"/>
    <property type="match status" value="1"/>
</dbReference>
<evidence type="ECO:0000256" key="8">
    <source>
        <dbReference type="RuleBase" id="RU361157"/>
    </source>
</evidence>
<evidence type="ECO:0000256" key="4">
    <source>
        <dbReference type="ARBA" id="ARBA00022692"/>
    </source>
</evidence>
<evidence type="ECO:0000256" key="5">
    <source>
        <dbReference type="ARBA" id="ARBA00022989"/>
    </source>
</evidence>
<keyword evidence="11" id="KW-1185">Reference proteome</keyword>
<proteinExistence type="inferred from homology"/>
<evidence type="ECO:0000313" key="11">
    <source>
        <dbReference type="Proteomes" id="UP000035088"/>
    </source>
</evidence>
<gene>
    <name evidence="10" type="ORF">GOARA_011_00470</name>
</gene>
<dbReference type="PANTHER" id="PTHR43077:SF8">
    <property type="entry name" value="DOXORUBICIN RESISTANCE ABC TRANSPORTER PERMEASE PROTEIN DRRB"/>
    <property type="match status" value="1"/>
</dbReference>
<dbReference type="Proteomes" id="UP000035088">
    <property type="component" value="Unassembled WGS sequence"/>
</dbReference>
<dbReference type="STRING" id="1073574.GOARA_011_00470"/>
<comment type="caution">
    <text evidence="10">The sequence shown here is derived from an EMBL/GenBank/DDBJ whole genome shotgun (WGS) entry which is preliminary data.</text>
</comment>
<evidence type="ECO:0000256" key="2">
    <source>
        <dbReference type="ARBA" id="ARBA00007783"/>
    </source>
</evidence>
<sequence length="272" mass="28368">MAIAAPPVSDGSVLVRGADVTPNAARQWWTLSARAMRKVVVSGEIVFAFVSPAFLAVCFYLPLRSVMDAPGMDYAQFLTPIILLQSVAFTASAAAARSSIDRTTGITARFQSLPMHSLVPPAARFTANLLMLAVSLVCGVAVVLLIGWRPHGGVTGTVALLALAAAIGALAFTIGDALGILAPSPQATSQILTLPILILGMVSTGFVPAERFPAWIRGFAEHQPISVWAEAMREFDSAGSATRAGAAVAWVAGLAVLAAALTFFAARKGRRR</sequence>
<accession>G7GXV6</accession>
<dbReference type="Pfam" id="PF01061">
    <property type="entry name" value="ABC2_membrane"/>
    <property type="match status" value="1"/>
</dbReference>
<comment type="similarity">
    <text evidence="2 8">Belongs to the ABC-2 integral membrane protein family.</text>
</comment>
<keyword evidence="5 8" id="KW-1133">Transmembrane helix</keyword>
<reference evidence="10 11" key="1">
    <citation type="submission" date="2011-11" db="EMBL/GenBank/DDBJ databases">
        <title>Whole genome shotgun sequence of Gordonia araii NBRC 100433.</title>
        <authorList>
            <person name="Yoshida Y."/>
            <person name="Hosoyama A."/>
            <person name="Tsuchikane K."/>
            <person name="Katsumata H."/>
            <person name="Yamazaki S."/>
            <person name="Fujita N."/>
        </authorList>
    </citation>
    <scope>NUCLEOTIDE SEQUENCE [LARGE SCALE GENOMIC DNA]</scope>
    <source>
        <strain evidence="10 11">NBRC 100433</strain>
    </source>
</reference>
<comment type="subcellular location">
    <subcellularLocation>
        <location evidence="1 8">Cell membrane</location>
        <topology evidence="1 8">Multi-pass membrane protein</topology>
    </subcellularLocation>
</comment>
<dbReference type="InterPro" id="IPR047817">
    <property type="entry name" value="ABC2_TM_bact-type"/>
</dbReference>
<dbReference type="GO" id="GO:0043190">
    <property type="term" value="C:ATP-binding cassette (ABC) transporter complex"/>
    <property type="evidence" value="ECO:0007669"/>
    <property type="project" value="InterPro"/>
</dbReference>
<feature type="transmembrane region" description="Helical" evidence="8">
    <location>
        <begin position="191"/>
        <end position="209"/>
    </location>
</feature>
<evidence type="ECO:0000256" key="1">
    <source>
        <dbReference type="ARBA" id="ARBA00004651"/>
    </source>
</evidence>
<dbReference type="RefSeq" id="WP_007320509.1">
    <property type="nucleotide sequence ID" value="NZ_BAEE01000011.1"/>
</dbReference>
<evidence type="ECO:0000256" key="6">
    <source>
        <dbReference type="ARBA" id="ARBA00023136"/>
    </source>
</evidence>
<dbReference type="PANTHER" id="PTHR43077">
    <property type="entry name" value="TRANSPORT PERMEASE YVFS-RELATED"/>
    <property type="match status" value="1"/>
</dbReference>
<dbReference type="GO" id="GO:0140359">
    <property type="term" value="F:ABC-type transporter activity"/>
    <property type="evidence" value="ECO:0007669"/>
    <property type="project" value="InterPro"/>
</dbReference>
<dbReference type="GO" id="GO:0046677">
    <property type="term" value="P:response to antibiotic"/>
    <property type="evidence" value="ECO:0007669"/>
    <property type="project" value="UniProtKB-KW"/>
</dbReference>
<protein>
    <recommendedName>
        <fullName evidence="8">Transport permease protein</fullName>
    </recommendedName>
</protein>
<organism evidence="10 11">
    <name type="scientific">Gordonia araii NBRC 100433</name>
    <dbReference type="NCBI Taxonomy" id="1073574"/>
    <lineage>
        <taxon>Bacteria</taxon>
        <taxon>Bacillati</taxon>
        <taxon>Actinomycetota</taxon>
        <taxon>Actinomycetes</taxon>
        <taxon>Mycobacteriales</taxon>
        <taxon>Gordoniaceae</taxon>
        <taxon>Gordonia</taxon>
    </lineage>
</organism>
<dbReference type="AlphaFoldDB" id="G7GXV6"/>
<feature type="transmembrane region" description="Helical" evidence="8">
    <location>
        <begin position="39"/>
        <end position="62"/>
    </location>
</feature>